<reference evidence="11" key="1">
    <citation type="submission" date="2020-05" db="EMBL/GenBank/DDBJ databases">
        <authorList>
            <person name="Chiriac C."/>
            <person name="Salcher M."/>
            <person name="Ghai R."/>
            <person name="Kavagutti S V."/>
        </authorList>
    </citation>
    <scope>NUCLEOTIDE SEQUENCE</scope>
</reference>
<evidence type="ECO:0000256" key="3">
    <source>
        <dbReference type="ARBA" id="ARBA00022475"/>
    </source>
</evidence>
<proteinExistence type="predicted"/>
<accession>A0A6J6YGH6</accession>
<evidence type="ECO:0000256" key="8">
    <source>
        <dbReference type="ARBA" id="ARBA00023136"/>
    </source>
</evidence>
<evidence type="ECO:0000256" key="1">
    <source>
        <dbReference type="ARBA" id="ARBA00004162"/>
    </source>
</evidence>
<dbReference type="GO" id="GO:0005886">
    <property type="term" value="C:plasma membrane"/>
    <property type="evidence" value="ECO:0007669"/>
    <property type="project" value="UniProtKB-SubCell"/>
</dbReference>
<comment type="subcellular location">
    <subcellularLocation>
        <location evidence="1">Cell membrane</location>
        <topology evidence="1">Single-pass membrane protein</topology>
    </subcellularLocation>
</comment>
<evidence type="ECO:0000313" key="11">
    <source>
        <dbReference type="EMBL" id="CAB4808482.1"/>
    </source>
</evidence>
<keyword evidence="5" id="KW-0653">Protein transport</keyword>
<dbReference type="GO" id="GO:0015031">
    <property type="term" value="P:protein transport"/>
    <property type="evidence" value="ECO:0007669"/>
    <property type="project" value="UniProtKB-KW"/>
</dbReference>
<evidence type="ECO:0000256" key="5">
    <source>
        <dbReference type="ARBA" id="ARBA00022927"/>
    </source>
</evidence>
<name>A0A6J6YGH6_9ZZZZ</name>
<keyword evidence="6 10" id="KW-1133">Transmembrane helix</keyword>
<evidence type="ECO:0000256" key="9">
    <source>
        <dbReference type="SAM" id="MobiDB-lite"/>
    </source>
</evidence>
<sequence>MPNSLILEATNSGGSPLSLLILPLMMVGMYFLLIRPQRRRMKEQSSMQSSLAEGDEIITTSGIYGFITGFDGDIVWIEIDDTVQIRVAKAAIQKKVDTSATSSASSSKTTADTSAADDKTEK</sequence>
<feature type="compositionally biased region" description="Low complexity" evidence="9">
    <location>
        <begin position="98"/>
        <end position="114"/>
    </location>
</feature>
<dbReference type="PANTHER" id="PTHR33909">
    <property type="entry name" value="SEC TRANSLOCON ACCESSORY COMPLEX SUBUNIT YAJC"/>
    <property type="match status" value="1"/>
</dbReference>
<evidence type="ECO:0000256" key="4">
    <source>
        <dbReference type="ARBA" id="ARBA00022692"/>
    </source>
</evidence>
<dbReference type="InterPro" id="IPR003849">
    <property type="entry name" value="Preprotein_translocase_YajC"/>
</dbReference>
<keyword evidence="2" id="KW-0813">Transport</keyword>
<feature type="region of interest" description="Disordered" evidence="9">
    <location>
        <begin position="93"/>
        <end position="122"/>
    </location>
</feature>
<evidence type="ECO:0000256" key="7">
    <source>
        <dbReference type="ARBA" id="ARBA00023010"/>
    </source>
</evidence>
<gene>
    <name evidence="11" type="ORF">UFOPK2992_01416</name>
</gene>
<keyword evidence="3" id="KW-1003">Cell membrane</keyword>
<feature type="transmembrane region" description="Helical" evidence="10">
    <location>
        <begin position="15"/>
        <end position="34"/>
    </location>
</feature>
<dbReference type="PANTHER" id="PTHR33909:SF1">
    <property type="entry name" value="SEC TRANSLOCON ACCESSORY COMPLEX SUBUNIT YAJC"/>
    <property type="match status" value="1"/>
</dbReference>
<evidence type="ECO:0000256" key="2">
    <source>
        <dbReference type="ARBA" id="ARBA00022448"/>
    </source>
</evidence>
<protein>
    <submittedName>
        <fullName evidence="11">Unannotated protein</fullName>
    </submittedName>
</protein>
<keyword evidence="7" id="KW-0811">Translocation</keyword>
<dbReference type="NCBIfam" id="TIGR00739">
    <property type="entry name" value="yajC"/>
    <property type="match status" value="1"/>
</dbReference>
<organism evidence="11">
    <name type="scientific">freshwater metagenome</name>
    <dbReference type="NCBI Taxonomy" id="449393"/>
    <lineage>
        <taxon>unclassified sequences</taxon>
        <taxon>metagenomes</taxon>
        <taxon>ecological metagenomes</taxon>
    </lineage>
</organism>
<dbReference type="Pfam" id="PF02699">
    <property type="entry name" value="YajC"/>
    <property type="match status" value="1"/>
</dbReference>
<evidence type="ECO:0000256" key="10">
    <source>
        <dbReference type="SAM" id="Phobius"/>
    </source>
</evidence>
<dbReference type="PRINTS" id="PR01853">
    <property type="entry name" value="YAJCTRNLCASE"/>
</dbReference>
<dbReference type="EMBL" id="CAFAAI010000264">
    <property type="protein sequence ID" value="CAB4808482.1"/>
    <property type="molecule type" value="Genomic_DNA"/>
</dbReference>
<dbReference type="SMART" id="SM01323">
    <property type="entry name" value="YajC"/>
    <property type="match status" value="1"/>
</dbReference>
<dbReference type="AlphaFoldDB" id="A0A6J6YGH6"/>
<keyword evidence="8 10" id="KW-0472">Membrane</keyword>
<keyword evidence="4 10" id="KW-0812">Transmembrane</keyword>
<evidence type="ECO:0000256" key="6">
    <source>
        <dbReference type="ARBA" id="ARBA00022989"/>
    </source>
</evidence>